<dbReference type="InterPro" id="IPR036365">
    <property type="entry name" value="PGBD-like_sf"/>
</dbReference>
<dbReference type="RefSeq" id="WP_092862635.1">
    <property type="nucleotide sequence ID" value="NZ_FPCH01000001.1"/>
</dbReference>
<name>A0A1I7MTL2_9HYPH</name>
<keyword evidence="2" id="KW-1133">Transmembrane helix</keyword>
<feature type="region of interest" description="Disordered" evidence="1">
    <location>
        <begin position="249"/>
        <end position="327"/>
    </location>
</feature>
<dbReference type="Gene3D" id="1.10.101.10">
    <property type="entry name" value="PGBD-like superfamily/PGBD"/>
    <property type="match status" value="1"/>
</dbReference>
<dbReference type="SUPFAM" id="SSF47090">
    <property type="entry name" value="PGBD-like"/>
    <property type="match status" value="1"/>
</dbReference>
<feature type="compositionally biased region" description="Low complexity" evidence="1">
    <location>
        <begin position="271"/>
        <end position="286"/>
    </location>
</feature>
<organism evidence="3 4">
    <name type="scientific">Hyphomicrobium facile</name>
    <dbReference type="NCBI Taxonomy" id="51670"/>
    <lineage>
        <taxon>Bacteria</taxon>
        <taxon>Pseudomonadati</taxon>
        <taxon>Pseudomonadota</taxon>
        <taxon>Alphaproteobacteria</taxon>
        <taxon>Hyphomicrobiales</taxon>
        <taxon>Hyphomicrobiaceae</taxon>
        <taxon>Hyphomicrobium</taxon>
    </lineage>
</organism>
<keyword evidence="2" id="KW-0472">Membrane</keyword>
<evidence type="ECO:0000256" key="1">
    <source>
        <dbReference type="SAM" id="MobiDB-lite"/>
    </source>
</evidence>
<feature type="transmembrane region" description="Helical" evidence="2">
    <location>
        <begin position="7"/>
        <end position="34"/>
    </location>
</feature>
<accession>A0A1I7MTL2</accession>
<dbReference type="Proteomes" id="UP000199423">
    <property type="component" value="Unassembled WGS sequence"/>
</dbReference>
<dbReference type="OrthoDB" id="7929840at2"/>
<evidence type="ECO:0000313" key="3">
    <source>
        <dbReference type="EMBL" id="SFV25739.1"/>
    </source>
</evidence>
<proteinExistence type="predicted"/>
<dbReference type="STRING" id="51670.SAMN04488557_0078"/>
<dbReference type="AlphaFoldDB" id="A0A1I7MTL2"/>
<feature type="compositionally biased region" description="Basic residues" evidence="1">
    <location>
        <begin position="291"/>
        <end position="300"/>
    </location>
</feature>
<keyword evidence="4" id="KW-1185">Reference proteome</keyword>
<sequence length="327" mass="33942">MSVVRKIAASFSSTAGGFFLLSVTVALGLVLYVVTTPDSVSAPAHIDAIAVPPLVRAVPVSSPSPSANVVKIASTALITPVAAPVLPSDRGARVRQLQKALARAQCYNGPISGIWSDASKDAMRGFAETVNALLPVDNPDDTLVALVESNDTAACARGRAISTGTLSSESHSASLQQAHEEISSPKAPAPAAVVKQSSADERTMLDRPWAPAEMLTPPKEIVAAIPAQEEPRVPAVAVMAIHAASTNEAAAPAPSTIHFQDDKVLPPPQANDPSSAALAPDAEAPVAQPPKPKKAKTAKRKPSEYEDMQTSISKGFDTLQRSLSSMF</sequence>
<dbReference type="InterPro" id="IPR036366">
    <property type="entry name" value="PGBDSf"/>
</dbReference>
<feature type="compositionally biased region" description="Polar residues" evidence="1">
    <location>
        <begin position="167"/>
        <end position="177"/>
    </location>
</feature>
<feature type="region of interest" description="Disordered" evidence="1">
    <location>
        <begin position="167"/>
        <end position="190"/>
    </location>
</feature>
<evidence type="ECO:0000313" key="4">
    <source>
        <dbReference type="Proteomes" id="UP000199423"/>
    </source>
</evidence>
<keyword evidence="2" id="KW-0812">Transmembrane</keyword>
<evidence type="ECO:0000256" key="2">
    <source>
        <dbReference type="SAM" id="Phobius"/>
    </source>
</evidence>
<gene>
    <name evidence="3" type="ORF">SAMN04488557_0078</name>
</gene>
<protein>
    <recommendedName>
        <fullName evidence="5">Peptidoglycan binding domain-containing protein</fullName>
    </recommendedName>
</protein>
<dbReference type="EMBL" id="FPCH01000001">
    <property type="protein sequence ID" value="SFV25739.1"/>
    <property type="molecule type" value="Genomic_DNA"/>
</dbReference>
<feature type="compositionally biased region" description="Polar residues" evidence="1">
    <location>
        <begin position="308"/>
        <end position="327"/>
    </location>
</feature>
<evidence type="ECO:0008006" key="5">
    <source>
        <dbReference type="Google" id="ProtNLM"/>
    </source>
</evidence>
<reference evidence="4" key="1">
    <citation type="submission" date="2016-10" db="EMBL/GenBank/DDBJ databases">
        <authorList>
            <person name="Varghese N."/>
            <person name="Submissions S."/>
        </authorList>
    </citation>
    <scope>NUCLEOTIDE SEQUENCE [LARGE SCALE GENOMIC DNA]</scope>
    <source>
        <strain evidence="4">DSM 1565</strain>
    </source>
</reference>